<dbReference type="Gene3D" id="3.40.50.720">
    <property type="entry name" value="NAD(P)-binding Rossmann-like Domain"/>
    <property type="match status" value="1"/>
</dbReference>
<dbReference type="InterPro" id="IPR002347">
    <property type="entry name" value="SDR_fam"/>
</dbReference>
<protein>
    <submittedName>
        <fullName evidence="4">NADP-dependent 3-hydroxy acid dehydrogenase YdfG</fullName>
    </submittedName>
</protein>
<keyword evidence="5" id="KW-1185">Reference proteome</keyword>
<dbReference type="PRINTS" id="PR00081">
    <property type="entry name" value="GDHRDH"/>
</dbReference>
<dbReference type="RefSeq" id="WP_310409727.1">
    <property type="nucleotide sequence ID" value="NZ_JAVDYC010000001.1"/>
</dbReference>
<dbReference type="PROSITE" id="PS00061">
    <property type="entry name" value="ADH_SHORT"/>
    <property type="match status" value="1"/>
</dbReference>
<keyword evidence="2" id="KW-0560">Oxidoreductase</keyword>
<dbReference type="CDD" id="cd05233">
    <property type="entry name" value="SDR_c"/>
    <property type="match status" value="1"/>
</dbReference>
<dbReference type="SUPFAM" id="SSF51735">
    <property type="entry name" value="NAD(P)-binding Rossmann-fold domains"/>
    <property type="match status" value="1"/>
</dbReference>
<dbReference type="InterPro" id="IPR020904">
    <property type="entry name" value="Sc_DH/Rdtase_CS"/>
</dbReference>
<dbReference type="FunFam" id="3.40.50.720:FF:000047">
    <property type="entry name" value="NADP-dependent L-serine/L-allo-threonine dehydrogenase"/>
    <property type="match status" value="1"/>
</dbReference>
<gene>
    <name evidence="4" type="ORF">J2S44_001237</name>
</gene>
<dbReference type="InterPro" id="IPR036291">
    <property type="entry name" value="NAD(P)-bd_dom_sf"/>
</dbReference>
<dbReference type="GO" id="GO:0016616">
    <property type="term" value="F:oxidoreductase activity, acting on the CH-OH group of donors, NAD or NADP as acceptor"/>
    <property type="evidence" value="ECO:0007669"/>
    <property type="project" value="UniProtKB-ARBA"/>
</dbReference>
<evidence type="ECO:0000313" key="5">
    <source>
        <dbReference type="Proteomes" id="UP001183629"/>
    </source>
</evidence>
<accession>A0AAE3ZL96</accession>
<dbReference type="PANTHER" id="PTHR43115">
    <property type="entry name" value="DEHYDROGENASE/REDUCTASE SDR FAMILY MEMBER 11"/>
    <property type="match status" value="1"/>
</dbReference>
<reference evidence="4 5" key="1">
    <citation type="submission" date="2023-07" db="EMBL/GenBank/DDBJ databases">
        <title>Sequencing the genomes of 1000 actinobacteria strains.</title>
        <authorList>
            <person name="Klenk H.-P."/>
        </authorList>
    </citation>
    <scope>NUCLEOTIDE SEQUENCE [LARGE SCALE GENOMIC DNA]</scope>
    <source>
        <strain evidence="4 5">DSM 44711</strain>
    </source>
</reference>
<evidence type="ECO:0000313" key="4">
    <source>
        <dbReference type="EMBL" id="MDR7320987.1"/>
    </source>
</evidence>
<dbReference type="EMBL" id="JAVDYC010000001">
    <property type="protein sequence ID" value="MDR7320987.1"/>
    <property type="molecule type" value="Genomic_DNA"/>
</dbReference>
<evidence type="ECO:0000256" key="2">
    <source>
        <dbReference type="ARBA" id="ARBA00023002"/>
    </source>
</evidence>
<dbReference type="PRINTS" id="PR00080">
    <property type="entry name" value="SDRFAMILY"/>
</dbReference>
<proteinExistence type="inferred from homology"/>
<name>A0AAE3ZL96_9ACTN</name>
<evidence type="ECO:0000256" key="1">
    <source>
        <dbReference type="ARBA" id="ARBA00006484"/>
    </source>
</evidence>
<comment type="similarity">
    <text evidence="1 3">Belongs to the short-chain dehydrogenases/reductases (SDR) family.</text>
</comment>
<evidence type="ECO:0000256" key="3">
    <source>
        <dbReference type="RuleBase" id="RU000363"/>
    </source>
</evidence>
<dbReference type="Proteomes" id="UP001183629">
    <property type="component" value="Unassembled WGS sequence"/>
</dbReference>
<dbReference type="Pfam" id="PF00106">
    <property type="entry name" value="adh_short"/>
    <property type="match status" value="1"/>
</dbReference>
<sequence length="245" mass="25601">MSGIDGKVIAVTGASAGIGEATAVLLAERGARVVLGARRTDRIERLAARITEAGGQAAFAATDVTRRDDLTALVALARDRFGRLDVLVNNAGIGPVSPMDALRVDEWDAMIDVNLRGVLYGIAAALPVFREQESGHVVNVVSTAGLRISPTMAVYAATKNAVRTVSEGLRQEAGEHLRVTVVSPGMIRTGFIDGISDERVRTDLAVTVDRVAIPPSAIAEAIAFAIAQPASVDVGDIVVRPTAQD</sequence>
<dbReference type="AlphaFoldDB" id="A0AAE3ZL96"/>
<comment type="caution">
    <text evidence="4">The sequence shown here is derived from an EMBL/GenBank/DDBJ whole genome shotgun (WGS) entry which is preliminary data.</text>
</comment>
<organism evidence="4 5">
    <name type="scientific">Catenuloplanes niger</name>
    <dbReference type="NCBI Taxonomy" id="587534"/>
    <lineage>
        <taxon>Bacteria</taxon>
        <taxon>Bacillati</taxon>
        <taxon>Actinomycetota</taxon>
        <taxon>Actinomycetes</taxon>
        <taxon>Micromonosporales</taxon>
        <taxon>Micromonosporaceae</taxon>
        <taxon>Catenuloplanes</taxon>
    </lineage>
</organism>
<dbReference type="PANTHER" id="PTHR43115:SF4">
    <property type="entry name" value="DEHYDROGENASE_REDUCTASE SDR FAMILY MEMBER 11"/>
    <property type="match status" value="1"/>
</dbReference>